<dbReference type="InterPro" id="IPR050300">
    <property type="entry name" value="GDXG_lipolytic_enzyme"/>
</dbReference>
<evidence type="ECO:0000313" key="3">
    <source>
        <dbReference type="EMBL" id="KAK5174756.1"/>
    </source>
</evidence>
<dbReference type="GeneID" id="89923186"/>
<dbReference type="GO" id="GO:0016787">
    <property type="term" value="F:hydrolase activity"/>
    <property type="evidence" value="ECO:0007669"/>
    <property type="project" value="UniProtKB-KW"/>
</dbReference>
<keyword evidence="1" id="KW-0378">Hydrolase</keyword>
<evidence type="ECO:0000259" key="2">
    <source>
        <dbReference type="Pfam" id="PF07859"/>
    </source>
</evidence>
<keyword evidence="4" id="KW-1185">Reference proteome</keyword>
<dbReference type="InterPro" id="IPR013094">
    <property type="entry name" value="AB_hydrolase_3"/>
</dbReference>
<dbReference type="PANTHER" id="PTHR48081:SF8">
    <property type="entry name" value="ALPHA_BETA HYDROLASE FOLD-3 DOMAIN-CONTAINING PROTEIN-RELATED"/>
    <property type="match status" value="1"/>
</dbReference>
<dbReference type="RefSeq" id="XP_064663425.1">
    <property type="nucleotide sequence ID" value="XM_064799098.1"/>
</dbReference>
<dbReference type="Proteomes" id="UP001337655">
    <property type="component" value="Unassembled WGS sequence"/>
</dbReference>
<dbReference type="AlphaFoldDB" id="A0AAV9PPC5"/>
<sequence length="354" mass="39485">MDKDFDFMSLTPEQIRDLAKPTKQYAELRKDFDFDLDWDDDGEALYTLRQFVALQERADVKDADVLEEFHHAPAEDGFKLPLRVYLPAKPTALQSGCPLVVLFYGGGFVLGSPVMMAKLSRSLVKRFNAVVVTPTYRLAPEHPFPTGIADGRDAVEWVAEHAATTLHADPTQGFVVGGISAGGNITNVVTHLARDSGLQPPITGNWLSAPAVRLAPKLADMLPQKYHERLLSQGQEKEINSPTLPPGMRALIERSYKRDPNSKLSSPMIWPSGADMGEFGHKGMPRTYSQVCGADTGRDELLVYNEMLKAEGIPTRLDVYPGLPHAFWHNFKQLPETKKWEQDTLDGFAWLLER</sequence>
<comment type="caution">
    <text evidence="3">The sequence shown here is derived from an EMBL/GenBank/DDBJ whole genome shotgun (WGS) entry which is preliminary data.</text>
</comment>
<dbReference type="Gene3D" id="3.40.50.1820">
    <property type="entry name" value="alpha/beta hydrolase"/>
    <property type="match status" value="1"/>
</dbReference>
<dbReference type="InterPro" id="IPR029058">
    <property type="entry name" value="AB_hydrolase_fold"/>
</dbReference>
<organism evidence="3 4">
    <name type="scientific">Saxophila tyrrhenica</name>
    <dbReference type="NCBI Taxonomy" id="1690608"/>
    <lineage>
        <taxon>Eukaryota</taxon>
        <taxon>Fungi</taxon>
        <taxon>Dikarya</taxon>
        <taxon>Ascomycota</taxon>
        <taxon>Pezizomycotina</taxon>
        <taxon>Dothideomycetes</taxon>
        <taxon>Dothideomycetidae</taxon>
        <taxon>Mycosphaerellales</taxon>
        <taxon>Extremaceae</taxon>
        <taxon>Saxophila</taxon>
    </lineage>
</organism>
<feature type="domain" description="Alpha/beta hydrolase fold-3" evidence="2">
    <location>
        <begin position="100"/>
        <end position="328"/>
    </location>
</feature>
<dbReference type="PANTHER" id="PTHR48081">
    <property type="entry name" value="AB HYDROLASE SUPERFAMILY PROTEIN C4A8.06C"/>
    <property type="match status" value="1"/>
</dbReference>
<evidence type="ECO:0000256" key="1">
    <source>
        <dbReference type="ARBA" id="ARBA00022801"/>
    </source>
</evidence>
<dbReference type="EMBL" id="JAVRRT010000002">
    <property type="protein sequence ID" value="KAK5174756.1"/>
    <property type="molecule type" value="Genomic_DNA"/>
</dbReference>
<proteinExistence type="predicted"/>
<protein>
    <recommendedName>
        <fullName evidence="2">Alpha/beta hydrolase fold-3 domain-containing protein</fullName>
    </recommendedName>
</protein>
<evidence type="ECO:0000313" key="4">
    <source>
        <dbReference type="Proteomes" id="UP001337655"/>
    </source>
</evidence>
<reference evidence="3 4" key="1">
    <citation type="submission" date="2023-08" db="EMBL/GenBank/DDBJ databases">
        <title>Black Yeasts Isolated from many extreme environments.</title>
        <authorList>
            <person name="Coleine C."/>
            <person name="Stajich J.E."/>
            <person name="Selbmann L."/>
        </authorList>
    </citation>
    <scope>NUCLEOTIDE SEQUENCE [LARGE SCALE GENOMIC DNA]</scope>
    <source>
        <strain evidence="3 4">CCFEE 5935</strain>
    </source>
</reference>
<dbReference type="Pfam" id="PF07859">
    <property type="entry name" value="Abhydrolase_3"/>
    <property type="match status" value="1"/>
</dbReference>
<accession>A0AAV9PPC5</accession>
<name>A0AAV9PPC5_9PEZI</name>
<gene>
    <name evidence="3" type="ORF">LTR77_001839</name>
</gene>
<dbReference type="SUPFAM" id="SSF53474">
    <property type="entry name" value="alpha/beta-Hydrolases"/>
    <property type="match status" value="1"/>
</dbReference>